<reference evidence="1" key="1">
    <citation type="submission" date="2022-12" db="EMBL/GenBank/DDBJ databases">
        <title>Draft genome assemblies for two species of Escallonia (Escalloniales).</title>
        <authorList>
            <person name="Chanderbali A."/>
            <person name="Dervinis C."/>
            <person name="Anghel I."/>
            <person name="Soltis D."/>
            <person name="Soltis P."/>
            <person name="Zapata F."/>
        </authorList>
    </citation>
    <scope>NUCLEOTIDE SEQUENCE</scope>
    <source>
        <strain evidence="1">UCBG64.0493</strain>
        <tissue evidence="1">Leaf</tissue>
    </source>
</reference>
<comment type="caution">
    <text evidence="1">The sequence shown here is derived from an EMBL/GenBank/DDBJ whole genome shotgun (WGS) entry which is preliminary data.</text>
</comment>
<keyword evidence="2" id="KW-1185">Reference proteome</keyword>
<dbReference type="Proteomes" id="UP001188597">
    <property type="component" value="Unassembled WGS sequence"/>
</dbReference>
<proteinExistence type="predicted"/>
<evidence type="ECO:0000313" key="1">
    <source>
        <dbReference type="EMBL" id="KAK3019369.1"/>
    </source>
</evidence>
<gene>
    <name evidence="1" type="ORF">RJ639_003949</name>
</gene>
<accession>A0AA88W4T0</accession>
<dbReference type="EMBL" id="JAVXUP010000880">
    <property type="protein sequence ID" value="KAK3019369.1"/>
    <property type="molecule type" value="Genomic_DNA"/>
</dbReference>
<name>A0AA88W4T0_9ASTE</name>
<evidence type="ECO:0000313" key="2">
    <source>
        <dbReference type="Proteomes" id="UP001188597"/>
    </source>
</evidence>
<dbReference type="AlphaFoldDB" id="A0AA88W4T0"/>
<organism evidence="1 2">
    <name type="scientific">Escallonia herrerae</name>
    <dbReference type="NCBI Taxonomy" id="1293975"/>
    <lineage>
        <taxon>Eukaryota</taxon>
        <taxon>Viridiplantae</taxon>
        <taxon>Streptophyta</taxon>
        <taxon>Embryophyta</taxon>
        <taxon>Tracheophyta</taxon>
        <taxon>Spermatophyta</taxon>
        <taxon>Magnoliopsida</taxon>
        <taxon>eudicotyledons</taxon>
        <taxon>Gunneridae</taxon>
        <taxon>Pentapetalae</taxon>
        <taxon>asterids</taxon>
        <taxon>campanulids</taxon>
        <taxon>Escalloniales</taxon>
        <taxon>Escalloniaceae</taxon>
        <taxon>Escallonia</taxon>
    </lineage>
</organism>
<sequence length="131" mass="14117">MEANPSAQTRAHMNTDTIVTIFGSRPPICGGVGAAAGCWSMGMCSSNLLEWKCTVQVDMFGECQEAIYGPRLPKRTHSKRVIFYSTALRTVDCSLAIALQPPLPPTPPPAPECTVGIATFEPEGLICNYRT</sequence>
<protein>
    <submittedName>
        <fullName evidence="1">Uncharacterized protein</fullName>
    </submittedName>
</protein>